<sequence>MPTDPTAPVVRELLVRQLETWLPAALHRSRRATVALAYAGGDAESSADALRVVAEYADRLRGRRLTVLVLATAADLPARLGPVEAALPPEVAVHVVPGDPSRLPVAAKASGAAGAPTFSFVDAAGAPTGNDADSPPGADAGPPVAGRPAGVDAAVLAATAIGRPAEVLLRLPGGSARAALGGAGFPLTTEVELVPADGLPVTLAFGTGSDRSLEAVKEALWAVDEFAGVRYRDPADPAGRLLDIALDPEPGPLRRELLAELARSGPRTVTELRRYTLTSTVYRSTDAVRALTGLLNAGAVTRDPAHGRLGGDVVVSPATPT</sequence>
<proteinExistence type="predicted"/>
<feature type="region of interest" description="Disordered" evidence="1">
    <location>
        <begin position="124"/>
        <end position="146"/>
    </location>
</feature>
<name>A0A1C3N384_9ACTN</name>
<dbReference type="Proteomes" id="UP000199393">
    <property type="component" value="Chromosome I"/>
</dbReference>
<reference evidence="3" key="1">
    <citation type="submission" date="2016-06" db="EMBL/GenBank/DDBJ databases">
        <authorList>
            <person name="Varghese N."/>
            <person name="Submissions Spin"/>
        </authorList>
    </citation>
    <scope>NUCLEOTIDE SEQUENCE [LARGE SCALE GENOMIC DNA]</scope>
    <source>
        <strain evidence="3">DSM 45344</strain>
    </source>
</reference>
<gene>
    <name evidence="2" type="ORF">GA0070620_2532</name>
</gene>
<dbReference type="AlphaFoldDB" id="A0A1C3N384"/>
<feature type="compositionally biased region" description="Low complexity" evidence="1">
    <location>
        <begin position="131"/>
        <end position="146"/>
    </location>
</feature>
<keyword evidence="3" id="KW-1185">Reference proteome</keyword>
<organism evidence="2 3">
    <name type="scientific">Micromonospora krabiensis</name>
    <dbReference type="NCBI Taxonomy" id="307121"/>
    <lineage>
        <taxon>Bacteria</taxon>
        <taxon>Bacillati</taxon>
        <taxon>Actinomycetota</taxon>
        <taxon>Actinomycetes</taxon>
        <taxon>Micromonosporales</taxon>
        <taxon>Micromonosporaceae</taxon>
        <taxon>Micromonospora</taxon>
    </lineage>
</organism>
<dbReference type="OrthoDB" id="3619957at2"/>
<evidence type="ECO:0000313" key="2">
    <source>
        <dbReference type="EMBL" id="SBV27031.1"/>
    </source>
</evidence>
<dbReference type="STRING" id="307121.GA0070620_2532"/>
<dbReference type="RefSeq" id="WP_091590354.1">
    <property type="nucleotide sequence ID" value="NZ_JBHRWG010000006.1"/>
</dbReference>
<accession>A0A1C3N384</accession>
<dbReference type="PATRIC" id="fig|307121.4.peg.2598"/>
<dbReference type="EMBL" id="LT598496">
    <property type="protein sequence ID" value="SBV27031.1"/>
    <property type="molecule type" value="Genomic_DNA"/>
</dbReference>
<evidence type="ECO:0000313" key="3">
    <source>
        <dbReference type="Proteomes" id="UP000199393"/>
    </source>
</evidence>
<evidence type="ECO:0000256" key="1">
    <source>
        <dbReference type="SAM" id="MobiDB-lite"/>
    </source>
</evidence>
<protein>
    <submittedName>
        <fullName evidence="2">Uncharacterized protein</fullName>
    </submittedName>
</protein>